<dbReference type="FunFam" id="3.30.160.60:FF:000425">
    <property type="entry name" value="PLAG1 like zinc finger 1"/>
    <property type="match status" value="1"/>
</dbReference>
<evidence type="ECO:0000256" key="12">
    <source>
        <dbReference type="PROSITE-ProRule" id="PRU00042"/>
    </source>
</evidence>
<dbReference type="Proteomes" id="UP001152622">
    <property type="component" value="Chromosome 4"/>
</dbReference>
<proteinExistence type="inferred from homology"/>
<dbReference type="GO" id="GO:0005634">
    <property type="term" value="C:nucleus"/>
    <property type="evidence" value="ECO:0007669"/>
    <property type="project" value="UniProtKB-SubCell"/>
</dbReference>
<organism evidence="14 15">
    <name type="scientific">Synaphobranchus kaupii</name>
    <name type="common">Kaup's arrowtooth eel</name>
    <dbReference type="NCBI Taxonomy" id="118154"/>
    <lineage>
        <taxon>Eukaryota</taxon>
        <taxon>Metazoa</taxon>
        <taxon>Chordata</taxon>
        <taxon>Craniata</taxon>
        <taxon>Vertebrata</taxon>
        <taxon>Euteleostomi</taxon>
        <taxon>Actinopterygii</taxon>
        <taxon>Neopterygii</taxon>
        <taxon>Teleostei</taxon>
        <taxon>Anguilliformes</taxon>
        <taxon>Synaphobranchidae</taxon>
        <taxon>Synaphobranchus</taxon>
    </lineage>
</organism>
<evidence type="ECO:0000256" key="8">
    <source>
        <dbReference type="ARBA" id="ARBA00023015"/>
    </source>
</evidence>
<evidence type="ECO:0000256" key="7">
    <source>
        <dbReference type="ARBA" id="ARBA00022833"/>
    </source>
</evidence>
<feature type="domain" description="C2H2-type" evidence="13">
    <location>
        <begin position="524"/>
        <end position="542"/>
    </location>
</feature>
<evidence type="ECO:0000313" key="14">
    <source>
        <dbReference type="EMBL" id="KAJ8364155.1"/>
    </source>
</evidence>
<comment type="caution">
    <text evidence="14">The sequence shown here is derived from an EMBL/GenBank/DDBJ whole genome shotgun (WGS) entry which is preliminary data.</text>
</comment>
<evidence type="ECO:0000256" key="4">
    <source>
        <dbReference type="ARBA" id="ARBA00022723"/>
    </source>
</evidence>
<dbReference type="Gene3D" id="3.30.160.60">
    <property type="entry name" value="Classic Zinc Finger"/>
    <property type="match status" value="9"/>
</dbReference>
<comment type="subcellular location">
    <subcellularLocation>
        <location evidence="2">Nucleus</location>
    </subcellularLocation>
</comment>
<comment type="function">
    <text evidence="1">May be involved in transcriptional regulation.</text>
</comment>
<evidence type="ECO:0000256" key="11">
    <source>
        <dbReference type="ARBA" id="ARBA00023242"/>
    </source>
</evidence>
<evidence type="ECO:0000256" key="10">
    <source>
        <dbReference type="ARBA" id="ARBA00023163"/>
    </source>
</evidence>
<keyword evidence="4" id="KW-0479">Metal-binding</keyword>
<dbReference type="SMART" id="SM00355">
    <property type="entry name" value="ZnF_C2H2"/>
    <property type="match status" value="10"/>
</dbReference>
<evidence type="ECO:0000256" key="1">
    <source>
        <dbReference type="ARBA" id="ARBA00003767"/>
    </source>
</evidence>
<reference evidence="14" key="1">
    <citation type="journal article" date="2023" name="Science">
        <title>Genome structures resolve the early diversification of teleost fishes.</title>
        <authorList>
            <person name="Parey E."/>
            <person name="Louis A."/>
            <person name="Montfort J."/>
            <person name="Bouchez O."/>
            <person name="Roques C."/>
            <person name="Iampietro C."/>
            <person name="Lluch J."/>
            <person name="Castinel A."/>
            <person name="Donnadieu C."/>
            <person name="Desvignes T."/>
            <person name="Floi Bucao C."/>
            <person name="Jouanno E."/>
            <person name="Wen M."/>
            <person name="Mejri S."/>
            <person name="Dirks R."/>
            <person name="Jansen H."/>
            <person name="Henkel C."/>
            <person name="Chen W.J."/>
            <person name="Zahm M."/>
            <person name="Cabau C."/>
            <person name="Klopp C."/>
            <person name="Thompson A.W."/>
            <person name="Robinson-Rechavi M."/>
            <person name="Braasch I."/>
            <person name="Lecointre G."/>
            <person name="Bobe J."/>
            <person name="Postlethwait J.H."/>
            <person name="Berthelot C."/>
            <person name="Roest Crollius H."/>
            <person name="Guiguen Y."/>
        </authorList>
    </citation>
    <scope>NUCLEOTIDE SEQUENCE</scope>
    <source>
        <strain evidence="14">WJC10195</strain>
    </source>
</reference>
<keyword evidence="9" id="KW-0238">DNA-binding</keyword>
<dbReference type="OrthoDB" id="427030at2759"/>
<dbReference type="GO" id="GO:0000978">
    <property type="term" value="F:RNA polymerase II cis-regulatory region sequence-specific DNA binding"/>
    <property type="evidence" value="ECO:0007669"/>
    <property type="project" value="TreeGrafter"/>
</dbReference>
<keyword evidence="10" id="KW-0804">Transcription</keyword>
<protein>
    <recommendedName>
        <fullName evidence="13">C2H2-type domain-containing protein</fullName>
    </recommendedName>
</protein>
<dbReference type="FunFam" id="3.30.160.60:FF:002343">
    <property type="entry name" value="Zinc finger protein 33A"/>
    <property type="match status" value="2"/>
</dbReference>
<dbReference type="FunFam" id="3.30.160.60:FF:000475">
    <property type="entry name" value="zinc finger protein 32 isoform X1"/>
    <property type="match status" value="1"/>
</dbReference>
<feature type="domain" description="C2H2-type" evidence="13">
    <location>
        <begin position="276"/>
        <end position="303"/>
    </location>
</feature>
<dbReference type="InterPro" id="IPR050752">
    <property type="entry name" value="C2H2-ZF_domain"/>
</dbReference>
<feature type="domain" description="C2H2-type" evidence="13">
    <location>
        <begin position="496"/>
        <end position="523"/>
    </location>
</feature>
<feature type="domain" description="C2H2-type" evidence="13">
    <location>
        <begin position="248"/>
        <end position="275"/>
    </location>
</feature>
<evidence type="ECO:0000256" key="2">
    <source>
        <dbReference type="ARBA" id="ARBA00004123"/>
    </source>
</evidence>
<dbReference type="InterPro" id="IPR013087">
    <property type="entry name" value="Znf_C2H2_type"/>
</dbReference>
<feature type="domain" description="C2H2-type" evidence="13">
    <location>
        <begin position="440"/>
        <end position="467"/>
    </location>
</feature>
<dbReference type="EMBL" id="JAINUF010000004">
    <property type="protein sequence ID" value="KAJ8364155.1"/>
    <property type="molecule type" value="Genomic_DNA"/>
</dbReference>
<dbReference type="SUPFAM" id="SSF57667">
    <property type="entry name" value="beta-beta-alpha zinc fingers"/>
    <property type="match status" value="5"/>
</dbReference>
<evidence type="ECO:0000313" key="15">
    <source>
        <dbReference type="Proteomes" id="UP001152622"/>
    </source>
</evidence>
<feature type="domain" description="C2H2-type" evidence="13">
    <location>
        <begin position="328"/>
        <end position="355"/>
    </location>
</feature>
<dbReference type="AlphaFoldDB" id="A0A9Q1FQV4"/>
<dbReference type="PROSITE" id="PS50157">
    <property type="entry name" value="ZINC_FINGER_C2H2_2"/>
    <property type="match status" value="10"/>
</dbReference>
<dbReference type="InterPro" id="IPR036236">
    <property type="entry name" value="Znf_C2H2_sf"/>
</dbReference>
<evidence type="ECO:0000256" key="3">
    <source>
        <dbReference type="ARBA" id="ARBA00006991"/>
    </source>
</evidence>
<name>A0A9Q1FQV4_SYNKA</name>
<feature type="domain" description="C2H2-type" evidence="13">
    <location>
        <begin position="356"/>
        <end position="383"/>
    </location>
</feature>
<feature type="domain" description="C2H2-type" evidence="13">
    <location>
        <begin position="468"/>
        <end position="495"/>
    </location>
</feature>
<dbReference type="FunFam" id="3.30.160.60:FF:001450">
    <property type="entry name" value="zinc finger protein 774"/>
    <property type="match status" value="1"/>
</dbReference>
<keyword evidence="5" id="KW-0677">Repeat</keyword>
<accession>A0A9Q1FQV4</accession>
<dbReference type="GO" id="GO:0008270">
    <property type="term" value="F:zinc ion binding"/>
    <property type="evidence" value="ECO:0007669"/>
    <property type="project" value="UniProtKB-KW"/>
</dbReference>
<dbReference type="PROSITE" id="PS00028">
    <property type="entry name" value="ZINC_FINGER_C2H2_1"/>
    <property type="match status" value="9"/>
</dbReference>
<keyword evidence="6 12" id="KW-0863">Zinc-finger</keyword>
<keyword evidence="7" id="KW-0862">Zinc</keyword>
<dbReference type="PANTHER" id="PTHR24384">
    <property type="entry name" value="FINGER PUTATIVE TRANSCRIPTION FACTOR FAMILY-RELATED"/>
    <property type="match status" value="1"/>
</dbReference>
<sequence length="546" mass="61869">MCHYRVLQHRLSSEPGPSTSTHAASDIKDSYNGETRTASLQPYIPFWGALVITMANAGEGVRDEIKTIEIKEEAVEDDISVEILEESILEVENFSGKCSELDHTKMGCLVPKDDSENAWPINVKQNRPVCPTDLDYLQNLFCRRSCRGQQALDKHLLEEHWSSFVKEEGVQGPLQVNKQQETNLSVVSTTVLPGALWTGERVLTFHHCPECHQSFQCLNSQKTVYLTKARSGSKRLEGDLEEVAETVFHCMRCGQTFQRKEVLKVHQLTHIEARPFPCTDCGKTFAQLDSLKLHNMSHFEETPYQSSASDDASLVKRTSEPCVMKHSYSCTECGMAFHSLRSLRDHEKTHHGTTLYICTDCGKSFRQSRNLQRHQRVHTGEMPYHCKDCDKSFSQVGSLKLHLRSHTGETPYQCSFCDKSFSQLENLKRHRRTHTGETPYPCAECGKSFSQLGNLKAHIRIHTGETPFSCSVCGKGFKNKGNLKAHCRIHTGETPFQCKDCGKNFGWLAALKTHQRTHTGERPYHCERCGESFAYSYKLRTHGCQG</sequence>
<keyword evidence="11" id="KW-0539">Nucleus</keyword>
<keyword evidence="15" id="KW-1185">Reference proteome</keyword>
<dbReference type="Pfam" id="PF13912">
    <property type="entry name" value="zf-C2H2_6"/>
    <property type="match status" value="1"/>
</dbReference>
<dbReference type="GO" id="GO:0000981">
    <property type="term" value="F:DNA-binding transcription factor activity, RNA polymerase II-specific"/>
    <property type="evidence" value="ECO:0007669"/>
    <property type="project" value="TreeGrafter"/>
</dbReference>
<dbReference type="PANTHER" id="PTHR24384:SF218">
    <property type="entry name" value="ZINC FINGER PROTEIN 502"/>
    <property type="match status" value="1"/>
</dbReference>
<evidence type="ECO:0000256" key="9">
    <source>
        <dbReference type="ARBA" id="ARBA00023125"/>
    </source>
</evidence>
<evidence type="ECO:0000256" key="6">
    <source>
        <dbReference type="ARBA" id="ARBA00022771"/>
    </source>
</evidence>
<comment type="similarity">
    <text evidence="3">Belongs to the krueppel C2H2-type zinc-finger protein family.</text>
</comment>
<evidence type="ECO:0000256" key="5">
    <source>
        <dbReference type="ARBA" id="ARBA00022737"/>
    </source>
</evidence>
<feature type="domain" description="C2H2-type" evidence="13">
    <location>
        <begin position="384"/>
        <end position="411"/>
    </location>
</feature>
<feature type="domain" description="C2H2-type" evidence="13">
    <location>
        <begin position="412"/>
        <end position="439"/>
    </location>
</feature>
<dbReference type="FunFam" id="3.30.160.60:FF:000912">
    <property type="entry name" value="Zinc finger protein 660"/>
    <property type="match status" value="1"/>
</dbReference>
<dbReference type="Pfam" id="PF00096">
    <property type="entry name" value="zf-C2H2"/>
    <property type="match status" value="7"/>
</dbReference>
<keyword evidence="8" id="KW-0805">Transcription regulation</keyword>
<dbReference type="FunFam" id="3.30.160.60:FF:002274">
    <property type="entry name" value="Zinc finger protein 432"/>
    <property type="match status" value="1"/>
</dbReference>
<evidence type="ECO:0000259" key="13">
    <source>
        <dbReference type="PROSITE" id="PS50157"/>
    </source>
</evidence>
<dbReference type="FunFam" id="3.30.160.60:FF:000710">
    <property type="entry name" value="Zinc finger protein 768"/>
    <property type="match status" value="1"/>
</dbReference>
<gene>
    <name evidence="14" type="ORF">SKAU_G00129860</name>
</gene>